<dbReference type="Pfam" id="PF00015">
    <property type="entry name" value="MCPsignal"/>
    <property type="match status" value="1"/>
</dbReference>
<accession>A0A9D6Z1V2</accession>
<evidence type="ECO:0000256" key="1">
    <source>
        <dbReference type="ARBA" id="ARBA00023224"/>
    </source>
</evidence>
<proteinExistence type="inferred from homology"/>
<dbReference type="GO" id="GO:0007165">
    <property type="term" value="P:signal transduction"/>
    <property type="evidence" value="ECO:0007669"/>
    <property type="project" value="UniProtKB-KW"/>
</dbReference>
<dbReference type="InterPro" id="IPR003660">
    <property type="entry name" value="HAMP_dom"/>
</dbReference>
<dbReference type="PROSITE" id="PS50111">
    <property type="entry name" value="CHEMOTAXIS_TRANSDUC_2"/>
    <property type="match status" value="1"/>
</dbReference>
<comment type="caution">
    <text evidence="7">The sequence shown here is derived from an EMBL/GenBank/DDBJ whole genome shotgun (WGS) entry which is preliminary data.</text>
</comment>
<dbReference type="PANTHER" id="PTHR32089:SF112">
    <property type="entry name" value="LYSOZYME-LIKE PROTEIN-RELATED"/>
    <property type="match status" value="1"/>
</dbReference>
<comment type="similarity">
    <text evidence="2">Belongs to the methyl-accepting chemotaxis (MCP) protein family.</text>
</comment>
<evidence type="ECO:0000313" key="8">
    <source>
        <dbReference type="Proteomes" id="UP000807825"/>
    </source>
</evidence>
<dbReference type="Gene3D" id="6.10.340.10">
    <property type="match status" value="1"/>
</dbReference>
<dbReference type="InterPro" id="IPR004089">
    <property type="entry name" value="MCPsignal_dom"/>
</dbReference>
<dbReference type="GO" id="GO:0016020">
    <property type="term" value="C:membrane"/>
    <property type="evidence" value="ECO:0007669"/>
    <property type="project" value="InterPro"/>
</dbReference>
<gene>
    <name evidence="7" type="ORF">HY912_01270</name>
</gene>
<evidence type="ECO:0000259" key="5">
    <source>
        <dbReference type="PROSITE" id="PS50111"/>
    </source>
</evidence>
<reference evidence="7" key="1">
    <citation type="submission" date="2020-07" db="EMBL/GenBank/DDBJ databases">
        <title>Huge and variable diversity of episymbiotic CPR bacteria and DPANN archaea in groundwater ecosystems.</title>
        <authorList>
            <person name="He C.Y."/>
            <person name="Keren R."/>
            <person name="Whittaker M."/>
            <person name="Farag I.F."/>
            <person name="Doudna J."/>
            <person name="Cate J.H.D."/>
            <person name="Banfield J.F."/>
        </authorList>
    </citation>
    <scope>NUCLEOTIDE SEQUENCE</scope>
    <source>
        <strain evidence="7">NC_groundwater_1664_Pr3_B-0.1um_52_9</strain>
    </source>
</reference>
<dbReference type="SMART" id="SM00304">
    <property type="entry name" value="HAMP"/>
    <property type="match status" value="1"/>
</dbReference>
<evidence type="ECO:0000256" key="4">
    <source>
        <dbReference type="SAM" id="Phobius"/>
    </source>
</evidence>
<protein>
    <submittedName>
        <fullName evidence="7">Methyl-accepting chemotaxis protein</fullName>
    </submittedName>
</protein>
<feature type="domain" description="Methyl-accepting transducer" evidence="5">
    <location>
        <begin position="166"/>
        <end position="402"/>
    </location>
</feature>
<dbReference type="Gene3D" id="1.10.287.950">
    <property type="entry name" value="Methyl-accepting chemotaxis protein"/>
    <property type="match status" value="1"/>
</dbReference>
<keyword evidence="1 3" id="KW-0807">Transducer</keyword>
<evidence type="ECO:0000259" key="6">
    <source>
        <dbReference type="PROSITE" id="PS50885"/>
    </source>
</evidence>
<dbReference type="PROSITE" id="PS50885">
    <property type="entry name" value="HAMP"/>
    <property type="match status" value="1"/>
</dbReference>
<feature type="domain" description="HAMP" evidence="6">
    <location>
        <begin position="108"/>
        <end position="161"/>
    </location>
</feature>
<sequence>MLQRSEIRGASAPILQKKIDIQPAREAFQNVSGTGMTHDFGTLPVLISWSKIGLKEDKRLGADFEWAIFTKINADEALQPISTLKDRIILIGSVIGILAVFIGFVISRNLAKPVSTLADVAKDINRGDLTIEVPRLGGGIEIGELGSAFEEMIQSMRNQTTRIVEGISILRNVASEISLAVSQVVSSTAETSTAVTQTTTTVEEVRQAAKMASEKGKNVADNAQKAADVSATGIKATEDTRFRIKAIKEQMETVRDTVIKLTEKTQGIENITETVQDLADQSNLLAVNASIEAARAGEHGKGFGVVSHEIKSLADQSKIATQQIRTMLNDTRQCVSSVAMATEQGKKEVESGVEQANVAGSAIQNLAKSVAEFAYTATIIEATGQQQSAGVDQVSDAMVSINTAMRHIADQASELESNVKKLTDLGAELHEMTAGYKV</sequence>
<name>A0A9D6Z1V2_9BACT</name>
<keyword evidence="4" id="KW-1133">Transmembrane helix</keyword>
<feature type="transmembrane region" description="Helical" evidence="4">
    <location>
        <begin position="88"/>
        <end position="106"/>
    </location>
</feature>
<dbReference type="EMBL" id="JACRDE010000041">
    <property type="protein sequence ID" value="MBI5248099.1"/>
    <property type="molecule type" value="Genomic_DNA"/>
</dbReference>
<dbReference type="PANTHER" id="PTHR32089">
    <property type="entry name" value="METHYL-ACCEPTING CHEMOTAXIS PROTEIN MCPB"/>
    <property type="match status" value="1"/>
</dbReference>
<evidence type="ECO:0000256" key="3">
    <source>
        <dbReference type="PROSITE-ProRule" id="PRU00284"/>
    </source>
</evidence>
<dbReference type="Pfam" id="PF00672">
    <property type="entry name" value="HAMP"/>
    <property type="match status" value="1"/>
</dbReference>
<organism evidence="7 8">
    <name type="scientific">Desulfomonile tiedjei</name>
    <dbReference type="NCBI Taxonomy" id="2358"/>
    <lineage>
        <taxon>Bacteria</taxon>
        <taxon>Pseudomonadati</taxon>
        <taxon>Thermodesulfobacteriota</taxon>
        <taxon>Desulfomonilia</taxon>
        <taxon>Desulfomonilales</taxon>
        <taxon>Desulfomonilaceae</taxon>
        <taxon>Desulfomonile</taxon>
    </lineage>
</organism>
<dbReference type="Proteomes" id="UP000807825">
    <property type="component" value="Unassembled WGS sequence"/>
</dbReference>
<dbReference type="AlphaFoldDB" id="A0A9D6Z1V2"/>
<keyword evidence="4" id="KW-0812">Transmembrane</keyword>
<dbReference type="SMART" id="SM00283">
    <property type="entry name" value="MA"/>
    <property type="match status" value="1"/>
</dbReference>
<evidence type="ECO:0000256" key="2">
    <source>
        <dbReference type="ARBA" id="ARBA00029447"/>
    </source>
</evidence>
<dbReference type="SUPFAM" id="SSF58104">
    <property type="entry name" value="Methyl-accepting chemotaxis protein (MCP) signaling domain"/>
    <property type="match status" value="1"/>
</dbReference>
<evidence type="ECO:0000313" key="7">
    <source>
        <dbReference type="EMBL" id="MBI5248099.1"/>
    </source>
</evidence>
<keyword evidence="4" id="KW-0472">Membrane</keyword>